<evidence type="ECO:0000256" key="3">
    <source>
        <dbReference type="ARBA" id="ARBA00023163"/>
    </source>
</evidence>
<dbReference type="PROSITE" id="PS51118">
    <property type="entry name" value="HTH_HXLR"/>
    <property type="match status" value="1"/>
</dbReference>
<dbReference type="SUPFAM" id="SSF46785">
    <property type="entry name" value="Winged helix' DNA-binding domain"/>
    <property type="match status" value="1"/>
</dbReference>
<dbReference type="CDD" id="cd00090">
    <property type="entry name" value="HTH_ARSR"/>
    <property type="match status" value="1"/>
</dbReference>
<evidence type="ECO:0000259" key="4">
    <source>
        <dbReference type="PROSITE" id="PS51118"/>
    </source>
</evidence>
<dbReference type="AlphaFoldDB" id="K9E7F4"/>
<gene>
    <name evidence="5" type="ORF">HMPREF9698_01201</name>
</gene>
<sequence>MVVTKSDESPSICPKFEYTFSILGKKWNGLIIDALLESPLRFKEIAACISGISDRVLVDRLKGLEEEGIIERTKVDHCNGYSLTEKGYDLEPVMTQVQKWADKWVLDEDIEDLC</sequence>
<protein>
    <recommendedName>
        <fullName evidence="4">HTH hxlR-type domain-containing protein</fullName>
    </recommendedName>
</protein>
<dbReference type="PANTHER" id="PTHR33204:SF37">
    <property type="entry name" value="HTH-TYPE TRANSCRIPTIONAL REGULATOR YODB"/>
    <property type="match status" value="1"/>
</dbReference>
<keyword evidence="3" id="KW-0804">Transcription</keyword>
<comment type="caution">
    <text evidence="5">The sequence shown here is derived from an EMBL/GenBank/DDBJ whole genome shotgun (WGS) entry which is preliminary data.</text>
</comment>
<dbReference type="HOGENOM" id="CLU_111585_5_3_9"/>
<evidence type="ECO:0000313" key="5">
    <source>
        <dbReference type="EMBL" id="EKU93124.1"/>
    </source>
</evidence>
<keyword evidence="1" id="KW-0805">Transcription regulation</keyword>
<keyword evidence="6" id="KW-1185">Reference proteome</keyword>
<dbReference type="STRING" id="883081.HMPREF9698_01201"/>
<dbReference type="PANTHER" id="PTHR33204">
    <property type="entry name" value="TRANSCRIPTIONAL REGULATOR, MARR FAMILY"/>
    <property type="match status" value="1"/>
</dbReference>
<dbReference type="Pfam" id="PF01638">
    <property type="entry name" value="HxlR"/>
    <property type="match status" value="1"/>
</dbReference>
<dbReference type="InterPro" id="IPR002577">
    <property type="entry name" value="HTH_HxlR"/>
</dbReference>
<dbReference type="Proteomes" id="UP000009875">
    <property type="component" value="Unassembled WGS sequence"/>
</dbReference>
<dbReference type="eggNOG" id="COG1733">
    <property type="taxonomic scope" value="Bacteria"/>
</dbReference>
<dbReference type="OrthoDB" id="9800966at2"/>
<dbReference type="InterPro" id="IPR036390">
    <property type="entry name" value="WH_DNA-bd_sf"/>
</dbReference>
<dbReference type="RefSeq" id="WP_003778745.1">
    <property type="nucleotide sequence ID" value="NZ_JH992961.1"/>
</dbReference>
<dbReference type="InterPro" id="IPR011991">
    <property type="entry name" value="ArsR-like_HTH"/>
</dbReference>
<dbReference type="EMBL" id="AGXA01000025">
    <property type="protein sequence ID" value="EKU93124.1"/>
    <property type="molecule type" value="Genomic_DNA"/>
</dbReference>
<proteinExistence type="predicted"/>
<evidence type="ECO:0000256" key="1">
    <source>
        <dbReference type="ARBA" id="ARBA00023015"/>
    </source>
</evidence>
<dbReference type="GO" id="GO:0003677">
    <property type="term" value="F:DNA binding"/>
    <property type="evidence" value="ECO:0007669"/>
    <property type="project" value="UniProtKB-KW"/>
</dbReference>
<dbReference type="InterPro" id="IPR036388">
    <property type="entry name" value="WH-like_DNA-bd_sf"/>
</dbReference>
<reference evidence="5 6" key="1">
    <citation type="submission" date="2012-09" db="EMBL/GenBank/DDBJ databases">
        <title>The Genome Sequence of Alloiococcus otitis ATCC 51267.</title>
        <authorList>
            <consortium name="The Broad Institute Genome Sequencing Platform"/>
            <person name="Earl A."/>
            <person name="Ward D."/>
            <person name="Feldgarden M."/>
            <person name="Gevers D."/>
            <person name="Huys G."/>
            <person name="Walker B."/>
            <person name="Young S.K."/>
            <person name="Zeng Q."/>
            <person name="Gargeya S."/>
            <person name="Fitzgerald M."/>
            <person name="Haas B."/>
            <person name="Abouelleil A."/>
            <person name="Alvarado L."/>
            <person name="Arachchi H.M."/>
            <person name="Berlin A.M."/>
            <person name="Chapman S.B."/>
            <person name="Goldberg J."/>
            <person name="Griggs A."/>
            <person name="Gujja S."/>
            <person name="Hansen M."/>
            <person name="Howarth C."/>
            <person name="Imamovic A."/>
            <person name="Larimer J."/>
            <person name="McCowen C."/>
            <person name="Montmayeur A."/>
            <person name="Murphy C."/>
            <person name="Neiman D."/>
            <person name="Pearson M."/>
            <person name="Priest M."/>
            <person name="Roberts A."/>
            <person name="Saif S."/>
            <person name="Shea T."/>
            <person name="Sisk P."/>
            <person name="Sykes S."/>
            <person name="Wortman J."/>
            <person name="Nusbaum C."/>
            <person name="Birren B."/>
        </authorList>
    </citation>
    <scope>NUCLEOTIDE SEQUENCE [LARGE SCALE GENOMIC DNA]</scope>
    <source>
        <strain evidence="5 6">ATCC 51267</strain>
    </source>
</reference>
<evidence type="ECO:0000256" key="2">
    <source>
        <dbReference type="ARBA" id="ARBA00023125"/>
    </source>
</evidence>
<keyword evidence="2" id="KW-0238">DNA-binding</keyword>
<name>K9E7F4_9LACT</name>
<feature type="domain" description="HTH hxlR-type" evidence="4">
    <location>
        <begin position="13"/>
        <end position="109"/>
    </location>
</feature>
<evidence type="ECO:0000313" key="6">
    <source>
        <dbReference type="Proteomes" id="UP000009875"/>
    </source>
</evidence>
<organism evidence="5 6">
    <name type="scientific">Alloiococcus otitis ATCC 51267</name>
    <dbReference type="NCBI Taxonomy" id="883081"/>
    <lineage>
        <taxon>Bacteria</taxon>
        <taxon>Bacillati</taxon>
        <taxon>Bacillota</taxon>
        <taxon>Bacilli</taxon>
        <taxon>Lactobacillales</taxon>
        <taxon>Carnobacteriaceae</taxon>
        <taxon>Alloiococcus</taxon>
    </lineage>
</organism>
<dbReference type="Gene3D" id="1.10.10.10">
    <property type="entry name" value="Winged helix-like DNA-binding domain superfamily/Winged helix DNA-binding domain"/>
    <property type="match status" value="1"/>
</dbReference>
<accession>K9E7F4</accession>